<dbReference type="SMART" id="SM00418">
    <property type="entry name" value="HTH_ARSR"/>
    <property type="match status" value="1"/>
</dbReference>
<keyword evidence="1" id="KW-0059">Arsenical resistance</keyword>
<evidence type="ECO:0000259" key="5">
    <source>
        <dbReference type="PROSITE" id="PS50987"/>
    </source>
</evidence>
<dbReference type="Gene3D" id="3.40.50.150">
    <property type="entry name" value="Vaccinia Virus protein VP39"/>
    <property type="match status" value="1"/>
</dbReference>
<organism evidence="6 7">
    <name type="scientific">Marinicauda salina</name>
    <dbReference type="NCBI Taxonomy" id="2135793"/>
    <lineage>
        <taxon>Bacteria</taxon>
        <taxon>Pseudomonadati</taxon>
        <taxon>Pseudomonadota</taxon>
        <taxon>Alphaproteobacteria</taxon>
        <taxon>Maricaulales</taxon>
        <taxon>Maricaulaceae</taxon>
        <taxon>Marinicauda</taxon>
    </lineage>
</organism>
<feature type="domain" description="HTH arsR-type" evidence="5">
    <location>
        <begin position="1"/>
        <end position="91"/>
    </location>
</feature>
<dbReference type="EMBL" id="QEXV01000001">
    <property type="protein sequence ID" value="PWE18955.1"/>
    <property type="molecule type" value="Genomic_DNA"/>
</dbReference>
<evidence type="ECO:0000256" key="4">
    <source>
        <dbReference type="ARBA" id="ARBA00023163"/>
    </source>
</evidence>
<keyword evidence="2" id="KW-0805">Transcription regulation</keyword>
<dbReference type="CDD" id="cd02440">
    <property type="entry name" value="AdoMet_MTases"/>
    <property type="match status" value="1"/>
</dbReference>
<name>A0A2U2BY55_9PROT</name>
<keyword evidence="7" id="KW-1185">Reference proteome</keyword>
<dbReference type="AlphaFoldDB" id="A0A2U2BY55"/>
<protein>
    <submittedName>
        <fullName evidence="6">ArsR family transcriptional regulator</fullName>
    </submittedName>
</protein>
<dbReference type="GO" id="GO:0003677">
    <property type="term" value="F:DNA binding"/>
    <property type="evidence" value="ECO:0007669"/>
    <property type="project" value="UniProtKB-KW"/>
</dbReference>
<dbReference type="InterPro" id="IPR001845">
    <property type="entry name" value="HTH_ArsR_DNA-bd_dom"/>
</dbReference>
<evidence type="ECO:0000313" key="6">
    <source>
        <dbReference type="EMBL" id="PWE18955.1"/>
    </source>
</evidence>
<proteinExistence type="predicted"/>
<evidence type="ECO:0000256" key="1">
    <source>
        <dbReference type="ARBA" id="ARBA00022849"/>
    </source>
</evidence>
<dbReference type="CDD" id="cd00090">
    <property type="entry name" value="HTH_ARSR"/>
    <property type="match status" value="1"/>
</dbReference>
<dbReference type="InterPro" id="IPR051081">
    <property type="entry name" value="HTH_MetalResp_TranReg"/>
</dbReference>
<dbReference type="RefSeq" id="WP_109252229.1">
    <property type="nucleotide sequence ID" value="NZ_QEXV01000001.1"/>
</dbReference>
<dbReference type="InterPro" id="IPR036390">
    <property type="entry name" value="WH_DNA-bd_sf"/>
</dbReference>
<dbReference type="SUPFAM" id="SSF46785">
    <property type="entry name" value="Winged helix' DNA-binding domain"/>
    <property type="match status" value="1"/>
</dbReference>
<comment type="caution">
    <text evidence="6">The sequence shown here is derived from an EMBL/GenBank/DDBJ whole genome shotgun (WGS) entry which is preliminary data.</text>
</comment>
<dbReference type="GO" id="GO:0003700">
    <property type="term" value="F:DNA-binding transcription factor activity"/>
    <property type="evidence" value="ECO:0007669"/>
    <property type="project" value="InterPro"/>
</dbReference>
<dbReference type="OrthoDB" id="9789575at2"/>
<keyword evidence="3" id="KW-0238">DNA-binding</keyword>
<gene>
    <name evidence="6" type="ORF">DDZ18_03915</name>
</gene>
<dbReference type="PANTHER" id="PTHR33154">
    <property type="entry name" value="TRANSCRIPTIONAL REGULATOR, ARSR FAMILY"/>
    <property type="match status" value="1"/>
</dbReference>
<sequence length="319" mass="35092">MHHELLAKLKALGEPTRLRIVTLLSRGELTVSEIMHVLGQSQPRVSRHLKLLADAGLCERFPEGGWVFYRLARNRVGEKLAALIEEMSDSADADIARDLARLEDIKRLRAETAEKYFEKAAGGWARIRSLQFPEAGVEDAMREMAGDRRFGLHLDVGTGTGRMLELFADRAAEGMGVDLSREMLSVARSKISEAGLSRHFVRQADASALPVETGAADLVTVHQVLHYLDAPGRAIAECARVLAPGGLFLIVDFAEHEFEAFRVEHHHRHLGFAPETMSAWLAEAGLVEAERRELPPEGVESGLTVTIWSAEKPAGEAVP</sequence>
<evidence type="ECO:0000256" key="2">
    <source>
        <dbReference type="ARBA" id="ARBA00023015"/>
    </source>
</evidence>
<dbReference type="GO" id="GO:0046685">
    <property type="term" value="P:response to arsenic-containing substance"/>
    <property type="evidence" value="ECO:0007669"/>
    <property type="project" value="UniProtKB-KW"/>
</dbReference>
<dbReference type="InterPro" id="IPR029063">
    <property type="entry name" value="SAM-dependent_MTases_sf"/>
</dbReference>
<dbReference type="Pfam" id="PF08241">
    <property type="entry name" value="Methyltransf_11"/>
    <property type="match status" value="1"/>
</dbReference>
<dbReference type="PANTHER" id="PTHR33154:SF18">
    <property type="entry name" value="ARSENICAL RESISTANCE OPERON REPRESSOR"/>
    <property type="match status" value="1"/>
</dbReference>
<dbReference type="GO" id="GO:0008757">
    <property type="term" value="F:S-adenosylmethionine-dependent methyltransferase activity"/>
    <property type="evidence" value="ECO:0007669"/>
    <property type="project" value="InterPro"/>
</dbReference>
<reference evidence="7" key="1">
    <citation type="submission" date="2018-05" db="EMBL/GenBank/DDBJ databases">
        <authorList>
            <person name="Liu B.-T."/>
        </authorList>
    </citation>
    <scope>NUCLEOTIDE SEQUENCE [LARGE SCALE GENOMIC DNA]</scope>
    <source>
        <strain evidence="7">WD6-1</strain>
    </source>
</reference>
<dbReference type="NCBIfam" id="NF033788">
    <property type="entry name" value="HTH_metalloreg"/>
    <property type="match status" value="1"/>
</dbReference>
<dbReference type="InterPro" id="IPR013216">
    <property type="entry name" value="Methyltransf_11"/>
</dbReference>
<dbReference type="PROSITE" id="PS50987">
    <property type="entry name" value="HTH_ARSR_2"/>
    <property type="match status" value="1"/>
</dbReference>
<dbReference type="Gene3D" id="1.10.10.10">
    <property type="entry name" value="Winged helix-like DNA-binding domain superfamily/Winged helix DNA-binding domain"/>
    <property type="match status" value="1"/>
</dbReference>
<dbReference type="SUPFAM" id="SSF53335">
    <property type="entry name" value="S-adenosyl-L-methionine-dependent methyltransferases"/>
    <property type="match status" value="1"/>
</dbReference>
<dbReference type="InterPro" id="IPR011991">
    <property type="entry name" value="ArsR-like_HTH"/>
</dbReference>
<accession>A0A2U2BY55</accession>
<evidence type="ECO:0000256" key="3">
    <source>
        <dbReference type="ARBA" id="ARBA00023125"/>
    </source>
</evidence>
<dbReference type="PRINTS" id="PR00778">
    <property type="entry name" value="HTHARSR"/>
</dbReference>
<dbReference type="InterPro" id="IPR036388">
    <property type="entry name" value="WH-like_DNA-bd_sf"/>
</dbReference>
<evidence type="ECO:0000313" key="7">
    <source>
        <dbReference type="Proteomes" id="UP000245168"/>
    </source>
</evidence>
<dbReference type="Pfam" id="PF01022">
    <property type="entry name" value="HTH_5"/>
    <property type="match status" value="1"/>
</dbReference>
<keyword evidence="4" id="KW-0804">Transcription</keyword>
<dbReference type="Proteomes" id="UP000245168">
    <property type="component" value="Unassembled WGS sequence"/>
</dbReference>